<dbReference type="Pfam" id="PF01047">
    <property type="entry name" value="MarR"/>
    <property type="match status" value="1"/>
</dbReference>
<dbReference type="PANTHER" id="PTHR33164">
    <property type="entry name" value="TRANSCRIPTIONAL REGULATOR, MARR FAMILY"/>
    <property type="match status" value="1"/>
</dbReference>
<dbReference type="GO" id="GO:0003700">
    <property type="term" value="F:DNA-binding transcription factor activity"/>
    <property type="evidence" value="ECO:0007669"/>
    <property type="project" value="InterPro"/>
</dbReference>
<dbReference type="InterPro" id="IPR036390">
    <property type="entry name" value="WH_DNA-bd_sf"/>
</dbReference>
<protein>
    <submittedName>
        <fullName evidence="2">MarR family transcriptional regulator</fullName>
    </submittedName>
</protein>
<accession>A0A4V3JX06</accession>
<dbReference type="RefSeq" id="WP_135764694.1">
    <property type="nucleotide sequence ID" value="NZ_RQHV01000050.1"/>
</dbReference>
<evidence type="ECO:0000259" key="1">
    <source>
        <dbReference type="PROSITE" id="PS50995"/>
    </source>
</evidence>
<feature type="domain" description="HTH marR-type" evidence="1">
    <location>
        <begin position="7"/>
        <end position="141"/>
    </location>
</feature>
<dbReference type="PROSITE" id="PS50995">
    <property type="entry name" value="HTH_MARR_2"/>
    <property type="match status" value="1"/>
</dbReference>
<dbReference type="SUPFAM" id="SSF46785">
    <property type="entry name" value="Winged helix' DNA-binding domain"/>
    <property type="match status" value="1"/>
</dbReference>
<dbReference type="PANTHER" id="PTHR33164:SF43">
    <property type="entry name" value="HTH-TYPE TRANSCRIPTIONAL REPRESSOR YETL"/>
    <property type="match status" value="1"/>
</dbReference>
<dbReference type="GO" id="GO:0006950">
    <property type="term" value="P:response to stress"/>
    <property type="evidence" value="ECO:0007669"/>
    <property type="project" value="TreeGrafter"/>
</dbReference>
<gene>
    <name evidence="2" type="ORF">EHS11_12280</name>
</gene>
<sequence length="142" mass="15997">MKIDWKNMESVVLLIRAGRIAAADLEKEITPLMISVPQLSILLSLSEWGEMTASQLCELTMRDKANISSLTKKLEQKGFIHVRKNSEDARSSLLSLTAKGRKTAESGFKAEKKISSKLEKLTQQTKFPREYLSELAEKTNKL</sequence>
<keyword evidence="3" id="KW-1185">Reference proteome</keyword>
<organism evidence="2 3">
    <name type="scientific">Leptospira ilyithenensis</name>
    <dbReference type="NCBI Taxonomy" id="2484901"/>
    <lineage>
        <taxon>Bacteria</taxon>
        <taxon>Pseudomonadati</taxon>
        <taxon>Spirochaetota</taxon>
        <taxon>Spirochaetia</taxon>
        <taxon>Leptospirales</taxon>
        <taxon>Leptospiraceae</taxon>
        <taxon>Leptospira</taxon>
    </lineage>
</organism>
<dbReference type="Gene3D" id="1.10.10.10">
    <property type="entry name" value="Winged helix-like DNA-binding domain superfamily/Winged helix DNA-binding domain"/>
    <property type="match status" value="1"/>
</dbReference>
<dbReference type="InterPro" id="IPR039422">
    <property type="entry name" value="MarR/SlyA-like"/>
</dbReference>
<dbReference type="InterPro" id="IPR036388">
    <property type="entry name" value="WH-like_DNA-bd_sf"/>
</dbReference>
<dbReference type="OrthoDB" id="330023at2"/>
<dbReference type="Proteomes" id="UP000298264">
    <property type="component" value="Unassembled WGS sequence"/>
</dbReference>
<proteinExistence type="predicted"/>
<dbReference type="InterPro" id="IPR000835">
    <property type="entry name" value="HTH_MarR-typ"/>
</dbReference>
<evidence type="ECO:0000313" key="2">
    <source>
        <dbReference type="EMBL" id="TGN09844.1"/>
    </source>
</evidence>
<dbReference type="SMART" id="SM00347">
    <property type="entry name" value="HTH_MARR"/>
    <property type="match status" value="1"/>
</dbReference>
<reference evidence="2" key="1">
    <citation type="journal article" date="2019" name="PLoS Negl. Trop. Dis.">
        <title>Revisiting the worldwide diversity of Leptospira species in the environment.</title>
        <authorList>
            <person name="Vincent A.T."/>
            <person name="Schiettekatte O."/>
            <person name="Bourhy P."/>
            <person name="Veyrier F.J."/>
            <person name="Picardeau M."/>
        </authorList>
    </citation>
    <scope>NUCLEOTIDE SEQUENCE [LARGE SCALE GENOMIC DNA]</scope>
    <source>
        <strain evidence="2">201400974</strain>
    </source>
</reference>
<dbReference type="EMBL" id="RQHV01000050">
    <property type="protein sequence ID" value="TGN09844.1"/>
    <property type="molecule type" value="Genomic_DNA"/>
</dbReference>
<name>A0A4V3JX06_9LEPT</name>
<evidence type="ECO:0000313" key="3">
    <source>
        <dbReference type="Proteomes" id="UP000298264"/>
    </source>
</evidence>
<comment type="caution">
    <text evidence="2">The sequence shown here is derived from an EMBL/GenBank/DDBJ whole genome shotgun (WGS) entry which is preliminary data.</text>
</comment>
<dbReference type="AlphaFoldDB" id="A0A4V3JX06"/>